<evidence type="ECO:0000256" key="3">
    <source>
        <dbReference type="ARBA" id="ARBA00023163"/>
    </source>
</evidence>
<dbReference type="InterPro" id="IPR041347">
    <property type="entry name" value="MftR_C"/>
</dbReference>
<accession>A0A2G3PJZ8</accession>
<evidence type="ECO:0000256" key="2">
    <source>
        <dbReference type="ARBA" id="ARBA00023125"/>
    </source>
</evidence>
<dbReference type="PANTHER" id="PTHR30055">
    <property type="entry name" value="HTH-TYPE TRANSCRIPTIONAL REGULATOR RUTR"/>
    <property type="match status" value="1"/>
</dbReference>
<feature type="DNA-binding region" description="H-T-H motif" evidence="4">
    <location>
        <begin position="39"/>
        <end position="58"/>
    </location>
</feature>
<comment type="caution">
    <text evidence="6">The sequence shown here is derived from an EMBL/GenBank/DDBJ whole genome shotgun (WGS) entry which is preliminary data.</text>
</comment>
<keyword evidence="3" id="KW-0804">Transcription</keyword>
<sequence>MTESSVRATAPARMREQIRTELADTASALFHERGFDATTVDDIVNSVGVSRRTFFRYFASKEDAVLQPVEAIGPSIGRELAARPPGETPALALRRSLDVLVHDFAEREPRWRSVLRLNRNNPSLRARHLTKQDEWRAVIAAALSTRMGSGPKDTLPVLYSGLALAAVDASLLAVDDLPMNSDLGPLIDDSFDQIGTFGAGLQLGSTGRHP</sequence>
<dbReference type="RefSeq" id="WP_099384411.1">
    <property type="nucleotide sequence ID" value="NZ_PEBD01000010.1"/>
</dbReference>
<evidence type="ECO:0000313" key="6">
    <source>
        <dbReference type="EMBL" id="PHV66147.1"/>
    </source>
</evidence>
<dbReference type="EMBL" id="PEBD01000010">
    <property type="protein sequence ID" value="PHV66147.1"/>
    <property type="molecule type" value="Genomic_DNA"/>
</dbReference>
<dbReference type="InterPro" id="IPR023772">
    <property type="entry name" value="DNA-bd_HTH_TetR-type_CS"/>
</dbReference>
<organism evidence="6 7">
    <name type="scientific">Williamsia marianensis</name>
    <dbReference type="NCBI Taxonomy" id="85044"/>
    <lineage>
        <taxon>Bacteria</taxon>
        <taxon>Bacillati</taxon>
        <taxon>Actinomycetota</taxon>
        <taxon>Actinomycetes</taxon>
        <taxon>Mycobacteriales</taxon>
        <taxon>Nocardiaceae</taxon>
        <taxon>Williamsia</taxon>
    </lineage>
</organism>
<evidence type="ECO:0000256" key="1">
    <source>
        <dbReference type="ARBA" id="ARBA00023015"/>
    </source>
</evidence>
<reference evidence="6 7" key="1">
    <citation type="submission" date="2017-10" db="EMBL/GenBank/DDBJ databases">
        <title>The draft genome sequence of Williamsia sp. BULT 1.1 isolated from the semi-arid grassland soils from South Africa.</title>
        <authorList>
            <person name="Kabwe M.H."/>
            <person name="Govender N."/>
            <person name="Mutseka Lunga P."/>
            <person name="Vikram S."/>
            <person name="Makhalanyane T.P."/>
        </authorList>
    </citation>
    <scope>NUCLEOTIDE SEQUENCE [LARGE SCALE GENOMIC DNA]</scope>
    <source>
        <strain evidence="6 7">BULT 1.1</strain>
    </source>
</reference>
<dbReference type="PRINTS" id="PR00455">
    <property type="entry name" value="HTHTETR"/>
</dbReference>
<protein>
    <submittedName>
        <fullName evidence="6">TetR family transcriptional regulator</fullName>
    </submittedName>
</protein>
<keyword evidence="1" id="KW-0805">Transcription regulation</keyword>
<keyword evidence="2 4" id="KW-0238">DNA-binding</keyword>
<dbReference type="PANTHER" id="PTHR30055:SF238">
    <property type="entry name" value="MYCOFACTOCIN BIOSYNTHESIS TRANSCRIPTIONAL REGULATOR MFTR-RELATED"/>
    <property type="match status" value="1"/>
</dbReference>
<dbReference type="Gene3D" id="1.10.357.10">
    <property type="entry name" value="Tetracycline Repressor, domain 2"/>
    <property type="match status" value="1"/>
</dbReference>
<dbReference type="SUPFAM" id="SSF46689">
    <property type="entry name" value="Homeodomain-like"/>
    <property type="match status" value="1"/>
</dbReference>
<dbReference type="GO" id="GO:0000976">
    <property type="term" value="F:transcription cis-regulatory region binding"/>
    <property type="evidence" value="ECO:0007669"/>
    <property type="project" value="TreeGrafter"/>
</dbReference>
<dbReference type="PROSITE" id="PS50977">
    <property type="entry name" value="HTH_TETR_2"/>
    <property type="match status" value="1"/>
</dbReference>
<gene>
    <name evidence="6" type="ORF">CSW57_21250</name>
</gene>
<dbReference type="Pfam" id="PF00440">
    <property type="entry name" value="TetR_N"/>
    <property type="match status" value="1"/>
</dbReference>
<feature type="domain" description="HTH tetR-type" evidence="5">
    <location>
        <begin position="16"/>
        <end position="76"/>
    </location>
</feature>
<dbReference type="Gene3D" id="1.10.10.60">
    <property type="entry name" value="Homeodomain-like"/>
    <property type="match status" value="1"/>
</dbReference>
<dbReference type="InterPro" id="IPR009057">
    <property type="entry name" value="Homeodomain-like_sf"/>
</dbReference>
<evidence type="ECO:0000313" key="7">
    <source>
        <dbReference type="Proteomes" id="UP000225108"/>
    </source>
</evidence>
<dbReference type="Proteomes" id="UP000225108">
    <property type="component" value="Unassembled WGS sequence"/>
</dbReference>
<dbReference type="InterPro" id="IPR001647">
    <property type="entry name" value="HTH_TetR"/>
</dbReference>
<dbReference type="GO" id="GO:0003700">
    <property type="term" value="F:DNA-binding transcription factor activity"/>
    <property type="evidence" value="ECO:0007669"/>
    <property type="project" value="TreeGrafter"/>
</dbReference>
<name>A0A2G3PJZ8_WILMA</name>
<evidence type="ECO:0000256" key="4">
    <source>
        <dbReference type="PROSITE-ProRule" id="PRU00335"/>
    </source>
</evidence>
<dbReference type="AlphaFoldDB" id="A0A2G3PJZ8"/>
<dbReference type="PROSITE" id="PS01081">
    <property type="entry name" value="HTH_TETR_1"/>
    <property type="match status" value="1"/>
</dbReference>
<evidence type="ECO:0000259" key="5">
    <source>
        <dbReference type="PROSITE" id="PS50977"/>
    </source>
</evidence>
<proteinExistence type="predicted"/>
<dbReference type="Pfam" id="PF17754">
    <property type="entry name" value="TetR_C_14"/>
    <property type="match status" value="1"/>
</dbReference>
<dbReference type="InterPro" id="IPR050109">
    <property type="entry name" value="HTH-type_TetR-like_transc_reg"/>
</dbReference>